<evidence type="ECO:0000256" key="10">
    <source>
        <dbReference type="ARBA" id="ARBA00041871"/>
    </source>
</evidence>
<evidence type="ECO:0000256" key="3">
    <source>
        <dbReference type="ARBA" id="ARBA00022525"/>
    </source>
</evidence>
<evidence type="ECO:0000256" key="4">
    <source>
        <dbReference type="ARBA" id="ARBA00022614"/>
    </source>
</evidence>
<dbReference type="InterPro" id="IPR051582">
    <property type="entry name" value="LRR_extensin-like_regulator"/>
</dbReference>
<comment type="caution">
    <text evidence="13">The sequence shown here is derived from an EMBL/GenBank/DDBJ whole genome shotgun (WGS) entry which is preliminary data.</text>
</comment>
<feature type="chain" id="PRO_5035206424" description="Cell wall hydroxyproline-rich glycoprotein" evidence="11">
    <location>
        <begin position="34"/>
        <end position="572"/>
    </location>
</feature>
<dbReference type="FunFam" id="3.80.10.10:FF:000224">
    <property type="entry name" value="Leucine-rich repeat extensin-like protein 1"/>
    <property type="match status" value="1"/>
</dbReference>
<keyword evidence="5 11" id="KW-0732">Signal</keyword>
<evidence type="ECO:0000256" key="1">
    <source>
        <dbReference type="ARBA" id="ARBA00004191"/>
    </source>
</evidence>
<keyword evidence="2" id="KW-0134">Cell wall</keyword>
<keyword evidence="7" id="KW-0325">Glycoprotein</keyword>
<organism evidence="13 14">
    <name type="scientific">Zizania palustris</name>
    <name type="common">Northern wild rice</name>
    <dbReference type="NCBI Taxonomy" id="103762"/>
    <lineage>
        <taxon>Eukaryota</taxon>
        <taxon>Viridiplantae</taxon>
        <taxon>Streptophyta</taxon>
        <taxon>Embryophyta</taxon>
        <taxon>Tracheophyta</taxon>
        <taxon>Spermatophyta</taxon>
        <taxon>Magnoliopsida</taxon>
        <taxon>Liliopsida</taxon>
        <taxon>Poales</taxon>
        <taxon>Poaceae</taxon>
        <taxon>BOP clade</taxon>
        <taxon>Oryzoideae</taxon>
        <taxon>Oryzeae</taxon>
        <taxon>Zizaniinae</taxon>
        <taxon>Zizania</taxon>
    </lineage>
</organism>
<evidence type="ECO:0000259" key="12">
    <source>
        <dbReference type="Pfam" id="PF08263"/>
    </source>
</evidence>
<dbReference type="InterPro" id="IPR001611">
    <property type="entry name" value="Leu-rich_rpt"/>
</dbReference>
<evidence type="ECO:0000256" key="8">
    <source>
        <dbReference type="ARBA" id="ARBA00023278"/>
    </source>
</evidence>
<feature type="signal peptide" evidence="11">
    <location>
        <begin position="1"/>
        <end position="33"/>
    </location>
</feature>
<dbReference type="Pfam" id="PF00560">
    <property type="entry name" value="LRR_1"/>
    <property type="match status" value="1"/>
</dbReference>
<protein>
    <recommendedName>
        <fullName evidence="10">Cell wall hydroxyproline-rich glycoprotein</fullName>
    </recommendedName>
</protein>
<keyword evidence="4" id="KW-0433">Leucine-rich repeat</keyword>
<dbReference type="PANTHER" id="PTHR32093">
    <property type="entry name" value="LEUCINE-RICH REPEAT EXTENSIN-LIKE PROTEIN 3-RELATED"/>
    <property type="match status" value="1"/>
</dbReference>
<feature type="domain" description="Leucine-rich repeat-containing N-terminal plant-type" evidence="12">
    <location>
        <begin position="87"/>
        <end position="119"/>
    </location>
</feature>
<reference evidence="13" key="1">
    <citation type="journal article" date="2021" name="bioRxiv">
        <title>Whole Genome Assembly and Annotation of Northern Wild Rice, Zizania palustris L., Supports a Whole Genome Duplication in the Zizania Genus.</title>
        <authorList>
            <person name="Haas M."/>
            <person name="Kono T."/>
            <person name="Macchietto M."/>
            <person name="Millas R."/>
            <person name="McGilp L."/>
            <person name="Shao M."/>
            <person name="Duquette J."/>
            <person name="Hirsch C.N."/>
            <person name="Kimball J."/>
        </authorList>
    </citation>
    <scope>NUCLEOTIDE SEQUENCE</scope>
    <source>
        <tissue evidence="13">Fresh leaf tissue</tissue>
    </source>
</reference>
<evidence type="ECO:0000256" key="6">
    <source>
        <dbReference type="ARBA" id="ARBA00022737"/>
    </source>
</evidence>
<keyword evidence="6" id="KW-0677">Repeat</keyword>
<dbReference type="EMBL" id="JAAALK010000081">
    <property type="protein sequence ID" value="KAG8090458.1"/>
    <property type="molecule type" value="Genomic_DNA"/>
</dbReference>
<reference evidence="13" key="2">
    <citation type="submission" date="2021-02" db="EMBL/GenBank/DDBJ databases">
        <authorList>
            <person name="Kimball J.A."/>
            <person name="Haas M.W."/>
            <person name="Macchietto M."/>
            <person name="Kono T."/>
            <person name="Duquette J."/>
            <person name="Shao M."/>
        </authorList>
    </citation>
    <scope>NUCLEOTIDE SEQUENCE</scope>
    <source>
        <tissue evidence="13">Fresh leaf tissue</tissue>
    </source>
</reference>
<evidence type="ECO:0000256" key="5">
    <source>
        <dbReference type="ARBA" id="ARBA00022729"/>
    </source>
</evidence>
<comment type="subcellular location">
    <subcellularLocation>
        <location evidence="1">Secreted</location>
        <location evidence="1">Cell wall</location>
    </subcellularLocation>
</comment>
<dbReference type="GO" id="GO:0071555">
    <property type="term" value="P:cell wall organization"/>
    <property type="evidence" value="ECO:0007669"/>
    <property type="project" value="UniProtKB-KW"/>
</dbReference>
<evidence type="ECO:0000313" key="14">
    <source>
        <dbReference type="Proteomes" id="UP000729402"/>
    </source>
</evidence>
<dbReference type="InterPro" id="IPR013210">
    <property type="entry name" value="LRR_N_plant-typ"/>
</dbReference>
<proteinExistence type="predicted"/>
<keyword evidence="9" id="KW-0961">Cell wall biogenesis/degradation</keyword>
<evidence type="ECO:0000313" key="13">
    <source>
        <dbReference type="EMBL" id="KAG8090458.1"/>
    </source>
</evidence>
<keyword evidence="14" id="KW-1185">Reference proteome</keyword>
<dbReference type="AlphaFoldDB" id="A0A8J5WFG8"/>
<dbReference type="OrthoDB" id="676979at2759"/>
<dbReference type="Proteomes" id="UP000729402">
    <property type="component" value="Unassembled WGS sequence"/>
</dbReference>
<evidence type="ECO:0000256" key="2">
    <source>
        <dbReference type="ARBA" id="ARBA00022512"/>
    </source>
</evidence>
<sequence length="572" mass="61542">MVVMDRDQRRRLGVALLLLVAVCSLSVFSSVGAVSSVEESYIVHRQLMAMKEAGGGAAGDLPADFEFDDRVGVGTFPNPRLRHAYIALQAWRRAFYSDPKGYTANWVGNDVCSYNGVVCVEALDDPKIMVVAGIDLNGADIAGYLPPELGLLTDLAFFHINTNRFCGIIPKSMSRLSLLHEFDVSNNRFVGFFPFVVLEMATLKYLDIRYNNFEGDLPPALFDKDFDAIFVNSNRFVGYIPENLGNSTASVIVFANNAFVGCIPKSIGRMVNTLDEISFLNNKLDGCVPMEIGYLHNTYAIDVSGNAFVGTLPVTLSNITKLEQLDVSRNVFTGIVHEAICELPALVNFSFAFNFFNSESAPCMPSENANVTLDDRSNCLGSLRPAQKTTLQCAPVLARPVDCSKHVCAGYPTPSKPSEPEKPPLITVPVAPPVISSPPGAKVSSRACAIAATGSGELSTFPDKIFTATGSRELYTDPSEISVTATTGSDKLTTNSSKTFVITIVTTTCSSELTTTTNSSKTFVTTTCSSELTTTGSCEFTTSTSSGELATARSGYHTTISSKIFITTTDFG</sequence>
<name>A0A8J5WFG8_ZIZPA</name>
<evidence type="ECO:0000256" key="7">
    <source>
        <dbReference type="ARBA" id="ARBA00023180"/>
    </source>
</evidence>
<evidence type="ECO:0000256" key="11">
    <source>
        <dbReference type="SAM" id="SignalP"/>
    </source>
</evidence>
<dbReference type="Pfam" id="PF08263">
    <property type="entry name" value="LRRNT_2"/>
    <property type="match status" value="1"/>
</dbReference>
<keyword evidence="8" id="KW-0379">Hydroxylation</keyword>
<gene>
    <name evidence="13" type="ORF">GUJ93_ZPchr0011g28288</name>
</gene>
<dbReference type="PANTHER" id="PTHR32093:SF104">
    <property type="entry name" value="OS11G0657400 PROTEIN"/>
    <property type="match status" value="1"/>
</dbReference>
<keyword evidence="3" id="KW-0964">Secreted</keyword>
<accession>A0A8J5WFG8</accession>
<evidence type="ECO:0000256" key="9">
    <source>
        <dbReference type="ARBA" id="ARBA00023316"/>
    </source>
</evidence>